<keyword evidence="1" id="KW-0456">Lyase</keyword>
<evidence type="ECO:0000313" key="2">
    <source>
        <dbReference type="Proteomes" id="UP000075230"/>
    </source>
</evidence>
<organism evidence="1 2">
    <name type="scientific">Aspergillus kawachii</name>
    <name type="common">White koji mold</name>
    <name type="synonym">Aspergillus awamori var. kawachi</name>
    <dbReference type="NCBI Taxonomy" id="1069201"/>
    <lineage>
        <taxon>Eukaryota</taxon>
        <taxon>Fungi</taxon>
        <taxon>Dikarya</taxon>
        <taxon>Ascomycota</taxon>
        <taxon>Pezizomycotina</taxon>
        <taxon>Eurotiomycetes</taxon>
        <taxon>Eurotiomycetidae</taxon>
        <taxon>Eurotiales</taxon>
        <taxon>Aspergillaceae</taxon>
        <taxon>Aspergillus</taxon>
        <taxon>Aspergillus subgen. Circumdati</taxon>
    </lineage>
</organism>
<dbReference type="Proteomes" id="UP000075230">
    <property type="component" value="Unassembled WGS sequence"/>
</dbReference>
<proteinExistence type="predicted"/>
<dbReference type="EMBL" id="BCWF01000006">
    <property type="protein sequence ID" value="GAT19681.1"/>
    <property type="molecule type" value="Genomic_DNA"/>
</dbReference>
<dbReference type="GO" id="GO:0016829">
    <property type="term" value="F:lyase activity"/>
    <property type="evidence" value="ECO:0007669"/>
    <property type="project" value="UniProtKB-KW"/>
</dbReference>
<evidence type="ECO:0000313" key="1">
    <source>
        <dbReference type="EMBL" id="GAT19681.1"/>
    </source>
</evidence>
<sequence>MSELRLWITRLNRVVCALGTDADASAITTNSISNSDSEFQRASDIIPLYRALLLMDVGPV</sequence>
<gene>
    <name evidence="1" type="ORF">RIB2604_00602620</name>
</gene>
<reference evidence="2" key="2">
    <citation type="submission" date="2016-02" db="EMBL/GenBank/DDBJ databases">
        <title>Genome sequencing of Aspergillus luchuensis NBRC 4314.</title>
        <authorList>
            <person name="Yamada O."/>
        </authorList>
    </citation>
    <scope>NUCLEOTIDE SEQUENCE [LARGE SCALE GENOMIC DNA]</scope>
    <source>
        <strain evidence="2">RIB 2604</strain>
    </source>
</reference>
<accession>A0A146F1Q7</accession>
<reference evidence="1 2" key="1">
    <citation type="journal article" date="2016" name="DNA Res.">
        <title>Genome sequence of Aspergillus luchuensis NBRC 4314.</title>
        <authorList>
            <person name="Yamada O."/>
            <person name="Machida M."/>
            <person name="Hosoyama A."/>
            <person name="Goto M."/>
            <person name="Takahashi T."/>
            <person name="Futagami T."/>
            <person name="Yamagata Y."/>
            <person name="Takeuchi M."/>
            <person name="Kobayashi T."/>
            <person name="Koike H."/>
            <person name="Abe K."/>
            <person name="Asai K."/>
            <person name="Arita M."/>
            <person name="Fujita N."/>
            <person name="Fukuda K."/>
            <person name="Higa K."/>
            <person name="Horikawa H."/>
            <person name="Ishikawa T."/>
            <person name="Jinno K."/>
            <person name="Kato Y."/>
            <person name="Kirimura K."/>
            <person name="Mizutani O."/>
            <person name="Nakasone K."/>
            <person name="Sano M."/>
            <person name="Shiraishi Y."/>
            <person name="Tsukahara M."/>
            <person name="Gomi K."/>
        </authorList>
    </citation>
    <scope>NUCLEOTIDE SEQUENCE [LARGE SCALE GENOMIC DNA]</scope>
    <source>
        <strain evidence="1 2">RIB 2604</strain>
    </source>
</reference>
<name>A0A146F1Q7_ASPKA</name>
<dbReference type="AlphaFoldDB" id="A0A146F1Q7"/>
<protein>
    <submittedName>
        <fullName evidence="1">Pectin lyase D</fullName>
    </submittedName>
</protein>
<comment type="caution">
    <text evidence="1">The sequence shown here is derived from an EMBL/GenBank/DDBJ whole genome shotgun (WGS) entry which is preliminary data.</text>
</comment>